<feature type="domain" description="Acyclic terpene utilisation N-terminal" evidence="1">
    <location>
        <begin position="3"/>
        <end position="408"/>
    </location>
</feature>
<dbReference type="Proteomes" id="UP000015100">
    <property type="component" value="Unassembled WGS sequence"/>
</dbReference>
<evidence type="ECO:0008006" key="5">
    <source>
        <dbReference type="Google" id="ProtNLM"/>
    </source>
</evidence>
<dbReference type="OMA" id="MVSAHAY"/>
<evidence type="ECO:0000313" key="3">
    <source>
        <dbReference type="EMBL" id="EPS37536.1"/>
    </source>
</evidence>
<reference evidence="3 4" key="1">
    <citation type="journal article" date="2013" name="PLoS Genet.">
        <title>Genomic mechanisms accounting for the adaptation to parasitism in nematode-trapping fungi.</title>
        <authorList>
            <person name="Meerupati T."/>
            <person name="Andersson K.M."/>
            <person name="Friman E."/>
            <person name="Kumar D."/>
            <person name="Tunlid A."/>
            <person name="Ahren D."/>
        </authorList>
    </citation>
    <scope>NUCLEOTIDE SEQUENCE [LARGE SCALE GENOMIC DNA]</scope>
    <source>
        <strain evidence="3 4">CBS 200.50</strain>
    </source>
</reference>
<dbReference type="OrthoDB" id="10265871at2759"/>
<accession>S8A8U1</accession>
<keyword evidence="4" id="KW-1185">Reference proteome</keyword>
<dbReference type="Pfam" id="PF23544">
    <property type="entry name" value="AtuA_ferredoxin"/>
    <property type="match status" value="1"/>
</dbReference>
<proteinExistence type="predicted"/>
<reference evidence="4" key="2">
    <citation type="submission" date="2013-04" db="EMBL/GenBank/DDBJ databases">
        <title>Genomic mechanisms accounting for the adaptation to parasitism in nematode-trapping fungi.</title>
        <authorList>
            <person name="Ahren D.G."/>
        </authorList>
    </citation>
    <scope>NUCLEOTIDE SEQUENCE [LARGE SCALE GENOMIC DNA]</scope>
    <source>
        <strain evidence="4">CBS 200.50</strain>
    </source>
</reference>
<dbReference type="InterPro" id="IPR056362">
    <property type="entry name" value="AtuA-like_ferredoxin_dom"/>
</dbReference>
<gene>
    <name evidence="3" type="ORF">H072_8753</name>
</gene>
<dbReference type="PANTHER" id="PTHR47585">
    <property type="match status" value="1"/>
</dbReference>
<dbReference type="EMBL" id="AQGS01000635">
    <property type="protein sequence ID" value="EPS37536.1"/>
    <property type="molecule type" value="Genomic_DNA"/>
</dbReference>
<dbReference type="STRING" id="1284197.S8A8U1"/>
<protein>
    <recommendedName>
        <fullName evidence="5">DUF1446 domain-containing protein</fullName>
    </recommendedName>
</protein>
<dbReference type="HOGENOM" id="CLU_012617_0_0_1"/>
<organism evidence="3 4">
    <name type="scientific">Dactylellina haptotyla (strain CBS 200.50)</name>
    <name type="common">Nematode-trapping fungus</name>
    <name type="synonym">Monacrosporium haptotylum</name>
    <dbReference type="NCBI Taxonomy" id="1284197"/>
    <lineage>
        <taxon>Eukaryota</taxon>
        <taxon>Fungi</taxon>
        <taxon>Dikarya</taxon>
        <taxon>Ascomycota</taxon>
        <taxon>Pezizomycotina</taxon>
        <taxon>Orbiliomycetes</taxon>
        <taxon>Orbiliales</taxon>
        <taxon>Orbiliaceae</taxon>
        <taxon>Dactylellina</taxon>
    </lineage>
</organism>
<dbReference type="PANTHER" id="PTHR47585:SF1">
    <property type="entry name" value="DUF1446 DOMAIN-CONTAINING PROTEIN"/>
    <property type="match status" value="1"/>
</dbReference>
<dbReference type="InterPro" id="IPR010839">
    <property type="entry name" value="AtuA_N"/>
</dbReference>
<evidence type="ECO:0000259" key="1">
    <source>
        <dbReference type="Pfam" id="PF07287"/>
    </source>
</evidence>
<dbReference type="Pfam" id="PF07287">
    <property type="entry name" value="AtuA"/>
    <property type="match status" value="1"/>
</dbReference>
<dbReference type="AlphaFoldDB" id="S8A8U1"/>
<feature type="domain" description="AtuA-like ferredoxin-fold" evidence="2">
    <location>
        <begin position="456"/>
        <end position="558"/>
    </location>
</feature>
<name>S8A8U1_DACHA</name>
<evidence type="ECO:0000313" key="4">
    <source>
        <dbReference type="Proteomes" id="UP000015100"/>
    </source>
</evidence>
<sequence>MAAGKHPGWEQTAWDGIEQSIDIINEKRIKIIINGGAHNPKGLAEKTAELVRFKGYDLKVAYVSGDNLLPVANDLLKEGALPHLDADNSAVKLAKNTLSFLDDKYKPIVSANAYLGAREIAQGLEAGADIIIAGRVADASPVIGAAWYWHSWSETDFDRLAGALVAGHLIECSAYVTGSNFAGFYELPKEELYDLVFGIAEVEKDGSCVITKHEKGRGFVTVDTVKCQFLYELQGNIYLNSDVKAILDGVQMEQVGKDRVKVWGIVGAPPPPTTKLAIFYRGGYQSELLLNATGYATKEKWDLYEETIKFGLKKRGVLDKFDILEFQRVGVPQYNPRSQLSSTTYLRIFAEASTPVPNGQLLQTMQEFAMQHFSGFHSTMDMRTAFPIPFLSFYPAIIPQSSLNCSVTILPSISNKVPLSIQTTAPQKTEPLAKRETYDPVSPTALSNFGPTKQVKIGDVTLARSGDKGGNANVGFFVRVDRTGIQSWEWLRSFLTVSRMRELLGDDWRDEYFIERVEFPKIHAVHFVVYGILGRGVSGSARLDGLGKGIADYLRDKVVDVPVKFLEKVESHL</sequence>
<comment type="caution">
    <text evidence="3">The sequence shown here is derived from an EMBL/GenBank/DDBJ whole genome shotgun (WGS) entry which is preliminary data.</text>
</comment>
<dbReference type="eggNOG" id="ENOG502QS8D">
    <property type="taxonomic scope" value="Eukaryota"/>
</dbReference>
<evidence type="ECO:0000259" key="2">
    <source>
        <dbReference type="Pfam" id="PF23544"/>
    </source>
</evidence>